<dbReference type="InterPro" id="IPR025852">
    <property type="entry name" value="SM_dom_ATX"/>
</dbReference>
<feature type="compositionally biased region" description="Acidic residues" evidence="1">
    <location>
        <begin position="150"/>
        <end position="159"/>
    </location>
</feature>
<keyword evidence="4" id="KW-1185">Reference proteome</keyword>
<dbReference type="PANTHER" id="PTHR12854">
    <property type="entry name" value="ATAXIN 2-RELATED"/>
    <property type="match status" value="1"/>
</dbReference>
<dbReference type="GO" id="GO:0003729">
    <property type="term" value="F:mRNA binding"/>
    <property type="evidence" value="ECO:0007669"/>
    <property type="project" value="TreeGrafter"/>
</dbReference>
<proteinExistence type="predicted"/>
<dbReference type="InterPro" id="IPR045117">
    <property type="entry name" value="ATXN2-like"/>
</dbReference>
<feature type="non-terminal residue" evidence="3">
    <location>
        <position position="1"/>
    </location>
</feature>
<dbReference type="PANTHER" id="PTHR12854:SF7">
    <property type="entry name" value="ATAXIN-2 HOMOLOG"/>
    <property type="match status" value="1"/>
</dbReference>
<dbReference type="InterPro" id="IPR047575">
    <property type="entry name" value="Sm"/>
</dbReference>
<dbReference type="Gene3D" id="2.30.30.100">
    <property type="match status" value="1"/>
</dbReference>
<dbReference type="Pfam" id="PF14438">
    <property type="entry name" value="SM-ATX"/>
    <property type="match status" value="1"/>
</dbReference>
<reference evidence="3" key="2">
    <citation type="submission" date="2017-10" db="EMBL/GenBank/DDBJ databases">
        <title>Ladona fulva Genome sequencing and assembly.</title>
        <authorList>
            <person name="Murali S."/>
            <person name="Richards S."/>
            <person name="Bandaranaike D."/>
            <person name="Bellair M."/>
            <person name="Blankenburg K."/>
            <person name="Chao H."/>
            <person name="Dinh H."/>
            <person name="Doddapaneni H."/>
            <person name="Dugan-Rocha S."/>
            <person name="Elkadiri S."/>
            <person name="Gnanaolivu R."/>
            <person name="Hernandez B."/>
            <person name="Skinner E."/>
            <person name="Javaid M."/>
            <person name="Lee S."/>
            <person name="Li M."/>
            <person name="Ming W."/>
            <person name="Munidasa M."/>
            <person name="Muniz J."/>
            <person name="Nguyen L."/>
            <person name="Hughes D."/>
            <person name="Osuji N."/>
            <person name="Pu L.-L."/>
            <person name="Puazo M."/>
            <person name="Qu C."/>
            <person name="Quiroz J."/>
            <person name="Raj R."/>
            <person name="Weissenberger G."/>
            <person name="Xin Y."/>
            <person name="Zou X."/>
            <person name="Han Y."/>
            <person name="Worley K."/>
            <person name="Muzny D."/>
            <person name="Gibbs R."/>
        </authorList>
    </citation>
    <scope>NUCLEOTIDE SEQUENCE</scope>
    <source>
        <strain evidence="3">Sampled in the wild</strain>
    </source>
</reference>
<dbReference type="OrthoDB" id="2275718at2759"/>
<feature type="domain" description="Sm" evidence="2">
    <location>
        <begin position="34"/>
        <end position="111"/>
    </location>
</feature>
<sequence length="159" mass="17815">MNNKRKNRSNTTRSPRTRGQERSVVADGIYNNAHFMHAITSHVGNIVQVHTQNGSTYEGIFRTFSSSFEIVVEMVHRVDPQKPNEIDVDTVVEKLIFKPQDVVSIHAADVDLDYATRDTFQTDTAISKFNGQLPGERELEPWDGPPCNGDDLDLEAGNS</sequence>
<evidence type="ECO:0000313" key="4">
    <source>
        <dbReference type="Proteomes" id="UP000792457"/>
    </source>
</evidence>
<dbReference type="Proteomes" id="UP000792457">
    <property type="component" value="Unassembled WGS sequence"/>
</dbReference>
<organism evidence="3 4">
    <name type="scientific">Ladona fulva</name>
    <name type="common">Scarce chaser dragonfly</name>
    <name type="synonym">Libellula fulva</name>
    <dbReference type="NCBI Taxonomy" id="123851"/>
    <lineage>
        <taxon>Eukaryota</taxon>
        <taxon>Metazoa</taxon>
        <taxon>Ecdysozoa</taxon>
        <taxon>Arthropoda</taxon>
        <taxon>Hexapoda</taxon>
        <taxon>Insecta</taxon>
        <taxon>Pterygota</taxon>
        <taxon>Palaeoptera</taxon>
        <taxon>Odonata</taxon>
        <taxon>Epiprocta</taxon>
        <taxon>Anisoptera</taxon>
        <taxon>Libelluloidea</taxon>
        <taxon>Libellulidae</taxon>
        <taxon>Ladona</taxon>
    </lineage>
</organism>
<reference evidence="3" key="1">
    <citation type="submission" date="2013-04" db="EMBL/GenBank/DDBJ databases">
        <authorList>
            <person name="Qu J."/>
            <person name="Murali S.C."/>
            <person name="Bandaranaike D."/>
            <person name="Bellair M."/>
            <person name="Blankenburg K."/>
            <person name="Chao H."/>
            <person name="Dinh H."/>
            <person name="Doddapaneni H."/>
            <person name="Downs B."/>
            <person name="Dugan-Rocha S."/>
            <person name="Elkadiri S."/>
            <person name="Gnanaolivu R.D."/>
            <person name="Hernandez B."/>
            <person name="Javaid M."/>
            <person name="Jayaseelan J.C."/>
            <person name="Lee S."/>
            <person name="Li M."/>
            <person name="Ming W."/>
            <person name="Munidasa M."/>
            <person name="Muniz J."/>
            <person name="Nguyen L."/>
            <person name="Ongeri F."/>
            <person name="Osuji N."/>
            <person name="Pu L.-L."/>
            <person name="Puazo M."/>
            <person name="Qu C."/>
            <person name="Quiroz J."/>
            <person name="Raj R."/>
            <person name="Weissenberger G."/>
            <person name="Xin Y."/>
            <person name="Zou X."/>
            <person name="Han Y."/>
            <person name="Richards S."/>
            <person name="Worley K."/>
            <person name="Muzny D."/>
            <person name="Gibbs R."/>
        </authorList>
    </citation>
    <scope>NUCLEOTIDE SEQUENCE</scope>
    <source>
        <strain evidence="3">Sampled in the wild</strain>
    </source>
</reference>
<dbReference type="SUPFAM" id="SSF50182">
    <property type="entry name" value="Sm-like ribonucleoproteins"/>
    <property type="match status" value="1"/>
</dbReference>
<dbReference type="AlphaFoldDB" id="A0A8K0P0Q4"/>
<evidence type="ECO:0000313" key="3">
    <source>
        <dbReference type="EMBL" id="KAG8226894.1"/>
    </source>
</evidence>
<dbReference type="GO" id="GO:0034063">
    <property type="term" value="P:stress granule assembly"/>
    <property type="evidence" value="ECO:0007669"/>
    <property type="project" value="TreeGrafter"/>
</dbReference>
<evidence type="ECO:0000259" key="2">
    <source>
        <dbReference type="PROSITE" id="PS52002"/>
    </source>
</evidence>
<accession>A0A8K0P0Q4</accession>
<feature type="region of interest" description="Disordered" evidence="1">
    <location>
        <begin position="136"/>
        <end position="159"/>
    </location>
</feature>
<feature type="region of interest" description="Disordered" evidence="1">
    <location>
        <begin position="1"/>
        <end position="22"/>
    </location>
</feature>
<dbReference type="GO" id="GO:0010494">
    <property type="term" value="C:cytoplasmic stress granule"/>
    <property type="evidence" value="ECO:0007669"/>
    <property type="project" value="TreeGrafter"/>
</dbReference>
<comment type="caution">
    <text evidence="3">The sequence shown here is derived from an EMBL/GenBank/DDBJ whole genome shotgun (WGS) entry which is preliminary data.</text>
</comment>
<dbReference type="InterPro" id="IPR010920">
    <property type="entry name" value="LSM_dom_sf"/>
</dbReference>
<protein>
    <recommendedName>
        <fullName evidence="2">Sm domain-containing protein</fullName>
    </recommendedName>
</protein>
<name>A0A8K0P0Q4_LADFU</name>
<dbReference type="EMBL" id="KZ308301">
    <property type="protein sequence ID" value="KAG8226894.1"/>
    <property type="molecule type" value="Genomic_DNA"/>
</dbReference>
<gene>
    <name evidence="3" type="ORF">J437_LFUL005653</name>
</gene>
<dbReference type="PROSITE" id="PS52002">
    <property type="entry name" value="SM"/>
    <property type="match status" value="1"/>
</dbReference>
<evidence type="ECO:0000256" key="1">
    <source>
        <dbReference type="SAM" id="MobiDB-lite"/>
    </source>
</evidence>